<sequence>MMTLRNVRENEFDDLMALWQFAFQIQMPAGASGKGARIVPCRQSLGLFDENGRLLTNLSILPLEVWIHGVRMKMRRVASVSSWPDARRQGSDQAASPCAPKKCAKRTDDQHAASVLGSLLPQIRYEC</sequence>
<dbReference type="Pfam" id="PF13527">
    <property type="entry name" value="Acetyltransf_9"/>
    <property type="match status" value="1"/>
</dbReference>
<dbReference type="Proteomes" id="UP000266340">
    <property type="component" value="Unassembled WGS sequence"/>
</dbReference>
<dbReference type="EMBL" id="QXJM01000006">
    <property type="protein sequence ID" value="RIE05409.1"/>
    <property type="molecule type" value="Genomic_DNA"/>
</dbReference>
<protein>
    <submittedName>
        <fullName evidence="2">GNAT family N-acetyltransferase</fullName>
    </submittedName>
</protein>
<dbReference type="Gene3D" id="3.40.630.30">
    <property type="match status" value="1"/>
</dbReference>
<keyword evidence="3" id="KW-1185">Reference proteome</keyword>
<reference evidence="2 3" key="1">
    <citation type="submission" date="2018-09" db="EMBL/GenBank/DDBJ databases">
        <title>Cohnella cavernae sp. nov., isolated from a karst cave.</title>
        <authorList>
            <person name="Zhu H."/>
        </authorList>
    </citation>
    <scope>NUCLEOTIDE SEQUENCE [LARGE SCALE GENOMIC DNA]</scope>
    <source>
        <strain evidence="2 3">K2E09-144</strain>
    </source>
</reference>
<dbReference type="GO" id="GO:0016740">
    <property type="term" value="F:transferase activity"/>
    <property type="evidence" value="ECO:0007669"/>
    <property type="project" value="UniProtKB-KW"/>
</dbReference>
<keyword evidence="2" id="KW-0808">Transferase</keyword>
<dbReference type="InterPro" id="IPR016181">
    <property type="entry name" value="Acyl_CoA_acyltransferase"/>
</dbReference>
<dbReference type="OrthoDB" id="9768284at2"/>
<evidence type="ECO:0000256" key="1">
    <source>
        <dbReference type="SAM" id="MobiDB-lite"/>
    </source>
</evidence>
<gene>
    <name evidence="2" type="ORF">D3H35_00540</name>
</gene>
<evidence type="ECO:0000313" key="3">
    <source>
        <dbReference type="Proteomes" id="UP000266340"/>
    </source>
</evidence>
<dbReference type="SUPFAM" id="SSF55729">
    <property type="entry name" value="Acyl-CoA N-acyltransferases (Nat)"/>
    <property type="match status" value="1"/>
</dbReference>
<organism evidence="2 3">
    <name type="scientific">Cohnella faecalis</name>
    <dbReference type="NCBI Taxonomy" id="2315694"/>
    <lineage>
        <taxon>Bacteria</taxon>
        <taxon>Bacillati</taxon>
        <taxon>Bacillota</taxon>
        <taxon>Bacilli</taxon>
        <taxon>Bacillales</taxon>
        <taxon>Paenibacillaceae</taxon>
        <taxon>Cohnella</taxon>
    </lineage>
</organism>
<evidence type="ECO:0000313" key="2">
    <source>
        <dbReference type="EMBL" id="RIE05409.1"/>
    </source>
</evidence>
<dbReference type="AlphaFoldDB" id="A0A398CVR9"/>
<proteinExistence type="predicted"/>
<accession>A0A398CVR9</accession>
<name>A0A398CVR9_9BACL</name>
<feature type="region of interest" description="Disordered" evidence="1">
    <location>
        <begin position="82"/>
        <end position="103"/>
    </location>
</feature>
<dbReference type="RefSeq" id="WP_119147316.1">
    <property type="nucleotide sequence ID" value="NZ_QXJM01000006.1"/>
</dbReference>
<comment type="caution">
    <text evidence="2">The sequence shown here is derived from an EMBL/GenBank/DDBJ whole genome shotgun (WGS) entry which is preliminary data.</text>
</comment>